<reference evidence="2" key="1">
    <citation type="journal article" date="2023" name="G3 (Bethesda)">
        <title>Whole genome assembly and annotation of the endangered Caribbean coral Acropora cervicornis.</title>
        <authorList>
            <person name="Selwyn J.D."/>
            <person name="Vollmer S.V."/>
        </authorList>
    </citation>
    <scope>NUCLEOTIDE SEQUENCE</scope>
    <source>
        <strain evidence="2">K2</strain>
    </source>
</reference>
<gene>
    <name evidence="2" type="ORF">P5673_029964</name>
</gene>
<name>A0AAD9UTZ8_ACRCE</name>
<dbReference type="EMBL" id="JARQWQ010000124">
    <property type="protein sequence ID" value="KAK2549575.1"/>
    <property type="molecule type" value="Genomic_DNA"/>
</dbReference>
<accession>A0AAD9UTZ8</accession>
<comment type="caution">
    <text evidence="2">The sequence shown here is derived from an EMBL/GenBank/DDBJ whole genome shotgun (WGS) entry which is preliminary data.</text>
</comment>
<feature type="region of interest" description="Disordered" evidence="1">
    <location>
        <begin position="1"/>
        <end position="40"/>
    </location>
</feature>
<dbReference type="AlphaFoldDB" id="A0AAD9UTZ8"/>
<keyword evidence="3" id="KW-1185">Reference proteome</keyword>
<feature type="compositionally biased region" description="Basic and acidic residues" evidence="1">
    <location>
        <begin position="101"/>
        <end position="111"/>
    </location>
</feature>
<organism evidence="2 3">
    <name type="scientific">Acropora cervicornis</name>
    <name type="common">Staghorn coral</name>
    <dbReference type="NCBI Taxonomy" id="6130"/>
    <lineage>
        <taxon>Eukaryota</taxon>
        <taxon>Metazoa</taxon>
        <taxon>Cnidaria</taxon>
        <taxon>Anthozoa</taxon>
        <taxon>Hexacorallia</taxon>
        <taxon>Scleractinia</taxon>
        <taxon>Astrocoeniina</taxon>
        <taxon>Acroporidae</taxon>
        <taxon>Acropora</taxon>
    </lineage>
</organism>
<sequence>MINHASFEQEAGIESHTTDDVGLEEESDPGEWDASYNQNVDTEPLLSSDLRRRLVDRLRKRFNEEDLAHFDGDDPVDTNSTDTVVGDSVNENWEESEDDSDPRSDFHHYQQQEKEITSSSLPFSDKCVVLVYWLLLFLFSWQCGFSVTDSAVEMLLKFLSRFFWVLGTFDENSAMALVAKRFPNRLYKLRKHLGLLNEDQFLKYVVCPKCKSLYDYKDCIQSCCGRQVSARCKFVAWSRYPHRRKQGMYLSKEP</sequence>
<feature type="region of interest" description="Disordered" evidence="1">
    <location>
        <begin position="69"/>
        <end position="111"/>
    </location>
</feature>
<protein>
    <submittedName>
        <fullName evidence="2">Uncharacterized protein</fullName>
    </submittedName>
</protein>
<evidence type="ECO:0000256" key="1">
    <source>
        <dbReference type="SAM" id="MobiDB-lite"/>
    </source>
</evidence>
<reference evidence="2" key="2">
    <citation type="journal article" date="2023" name="Science">
        <title>Genomic signatures of disease resistance in endangered staghorn corals.</title>
        <authorList>
            <person name="Vollmer S.V."/>
            <person name="Selwyn J.D."/>
            <person name="Despard B.A."/>
            <person name="Roesel C.L."/>
        </authorList>
    </citation>
    <scope>NUCLEOTIDE SEQUENCE</scope>
    <source>
        <strain evidence="2">K2</strain>
    </source>
</reference>
<evidence type="ECO:0000313" key="3">
    <source>
        <dbReference type="Proteomes" id="UP001249851"/>
    </source>
</evidence>
<proteinExistence type="predicted"/>
<feature type="compositionally biased region" description="Acidic residues" evidence="1">
    <location>
        <begin position="21"/>
        <end position="31"/>
    </location>
</feature>
<dbReference type="Proteomes" id="UP001249851">
    <property type="component" value="Unassembled WGS sequence"/>
</dbReference>
<evidence type="ECO:0000313" key="2">
    <source>
        <dbReference type="EMBL" id="KAK2549575.1"/>
    </source>
</evidence>